<reference evidence="2 3" key="1">
    <citation type="journal article" date="2012" name="Environ. Microbiol.">
        <title>The genome sequence of Desulfatibacillum alkenivorans AK-01: a blueprint for anaerobic alkane oxidation.</title>
        <authorList>
            <person name="Callaghan A.V."/>
            <person name="Morris B.E."/>
            <person name="Pereira I.A."/>
            <person name="McInerney M.J."/>
            <person name="Austin R.N."/>
            <person name="Groves J.T."/>
            <person name="Kukor J.J."/>
            <person name="Suflita J.M."/>
            <person name="Young L.Y."/>
            <person name="Zylstra G.J."/>
            <person name="Wawrik B."/>
        </authorList>
    </citation>
    <scope>NUCLEOTIDE SEQUENCE [LARGE SCALE GENOMIC DNA]</scope>
    <source>
        <strain evidence="2 3">AK-01</strain>
    </source>
</reference>
<evidence type="ECO:0000313" key="2">
    <source>
        <dbReference type="EMBL" id="ACL03803.1"/>
    </source>
</evidence>
<dbReference type="Pfam" id="PF13155">
    <property type="entry name" value="Toprim_2"/>
    <property type="match status" value="1"/>
</dbReference>
<evidence type="ECO:0000256" key="1">
    <source>
        <dbReference type="SAM" id="MobiDB-lite"/>
    </source>
</evidence>
<sequence>MDNSLFDRLKQAIPLEDYLTAENQCLIKPVGDGINRANPCFACGHNDCLTLYSDNTFHCFSCTITGDVINAEQIIHGHESPGEAARRLAEKYNIDAKTSKPPSRPSKAENKKDSTIPKLEQARAFEIRRMAAEFYHAQLLNDPKAQEYLTSKRKHSAEILKGCQVGYASGNLIKHAKSLGYTVEDLKGVGLVKPKDNGVRLVIPQGAYVFPHFGNGEVRFFTFKDPTGNLNYQLNKEFKDPGYVCLGQDCLTSKGPVVIVEGENDYLSVVDKGKWPRVIATNGNANTTAPSKHIKENCQGWTFYLAFDNDQAGDKYTRRFAAAIHAANGQAFKLEIPSPHKDIDEYLRSSENPEDAFQCLIDSAKILQPASTKQDSPMDLLAAFKSFEVLGEDKLSRIVMWSRVSGKVYTVGLRDLRYDQMIQIGGEEVAGAVSRKQAEGKIYFDHLKRQIILRANKTQLGDLKMIGQGVHYIGDDILLVVNGSNIYTWEGGRFQYQDIPLSDGKVIEIQKGWEWIDFEKVKNKTASMDTDKGNQILTRLANLFSQWGFEKKQDHILAAGWSLAQVVQTSWKWRPHLWVTGPQGSGKTSLIQFFEALGDRLSLRHEGQSLTEAGFRQSVGSDSRLCMIDEFEQSQSRERLIEIFRSAGRGGTTYKGTTHQQAVSFQSRHMVLLASIEKSLPRAADNSRFLSICTKKDSTRKPKIPDWRELEEIRTDMVAYALWAIQKAKKAVAEIGRFEGVDNRFAESVAVPYAMLAVSDSGPKQCLQYMVKNYLEEWKQNEDETPLEDEESLVEDILTSVVQVAQEQSDPNGYTRIIRTERTVSQALAEPLYSMNKDVLEACGVKRCEDGVFLHHTVVANKLLKDTKWHKLSIGPILKRVEGVKARFRVIARRQQRGYVIPWGLFGLDPNPLSSDEEAAI</sequence>
<dbReference type="Proteomes" id="UP000000739">
    <property type="component" value="Chromosome"/>
</dbReference>
<feature type="compositionally biased region" description="Basic and acidic residues" evidence="1">
    <location>
        <begin position="106"/>
        <end position="115"/>
    </location>
</feature>
<dbReference type="GO" id="GO:0008270">
    <property type="term" value="F:zinc ion binding"/>
    <property type="evidence" value="ECO:0007669"/>
    <property type="project" value="InterPro"/>
</dbReference>
<dbReference type="PANTHER" id="PTHR30313">
    <property type="entry name" value="DNA PRIMASE"/>
    <property type="match status" value="1"/>
</dbReference>
<name>B8FGC3_DESAL</name>
<protein>
    <submittedName>
        <fullName evidence="2">DNA primase catalytic core domain protein</fullName>
    </submittedName>
</protein>
<dbReference type="HOGENOM" id="CLU_316585_0_0_7"/>
<dbReference type="GO" id="GO:0006269">
    <property type="term" value="P:DNA replication, synthesis of primer"/>
    <property type="evidence" value="ECO:0007669"/>
    <property type="project" value="TreeGrafter"/>
</dbReference>
<dbReference type="InterPro" id="IPR037068">
    <property type="entry name" value="DNA_primase_core_N_sf"/>
</dbReference>
<dbReference type="InterPro" id="IPR034154">
    <property type="entry name" value="TOPRIM_DnaG/twinkle"/>
</dbReference>
<proteinExistence type="predicted"/>
<gene>
    <name evidence="2" type="ordered locus">Dalk_2109</name>
</gene>
<dbReference type="Gene3D" id="3.90.980.10">
    <property type="entry name" value="DNA primase, catalytic core, N-terminal domain"/>
    <property type="match status" value="1"/>
</dbReference>
<organism evidence="2 3">
    <name type="scientific">Desulfatibacillum aliphaticivorans</name>
    <dbReference type="NCBI Taxonomy" id="218208"/>
    <lineage>
        <taxon>Bacteria</taxon>
        <taxon>Pseudomonadati</taxon>
        <taxon>Thermodesulfobacteriota</taxon>
        <taxon>Desulfobacteria</taxon>
        <taxon>Desulfobacterales</taxon>
        <taxon>Desulfatibacillaceae</taxon>
        <taxon>Desulfatibacillum</taxon>
    </lineage>
</organism>
<dbReference type="eggNOG" id="COG0470">
    <property type="taxonomic scope" value="Bacteria"/>
</dbReference>
<dbReference type="InterPro" id="IPR036977">
    <property type="entry name" value="DNA_primase_Znf_CHC2"/>
</dbReference>
<dbReference type="PANTHER" id="PTHR30313:SF2">
    <property type="entry name" value="DNA PRIMASE"/>
    <property type="match status" value="1"/>
</dbReference>
<dbReference type="Gene3D" id="3.40.1360.10">
    <property type="match status" value="1"/>
</dbReference>
<accession>B8FGC3</accession>
<dbReference type="GO" id="GO:0005737">
    <property type="term" value="C:cytoplasm"/>
    <property type="evidence" value="ECO:0007669"/>
    <property type="project" value="TreeGrafter"/>
</dbReference>
<dbReference type="EMBL" id="CP001322">
    <property type="protein sequence ID" value="ACL03803.1"/>
    <property type="molecule type" value="Genomic_DNA"/>
</dbReference>
<evidence type="ECO:0000313" key="3">
    <source>
        <dbReference type="Proteomes" id="UP000000739"/>
    </source>
</evidence>
<dbReference type="KEGG" id="dal:Dalk_2109"/>
<dbReference type="GO" id="GO:0003677">
    <property type="term" value="F:DNA binding"/>
    <property type="evidence" value="ECO:0007669"/>
    <property type="project" value="InterPro"/>
</dbReference>
<dbReference type="AlphaFoldDB" id="B8FGC3"/>
<dbReference type="SUPFAM" id="SSF57783">
    <property type="entry name" value="Zinc beta-ribbon"/>
    <property type="match status" value="1"/>
</dbReference>
<keyword evidence="3" id="KW-1185">Reference proteome</keyword>
<dbReference type="RefSeq" id="WP_015946880.1">
    <property type="nucleotide sequence ID" value="NC_011768.1"/>
</dbReference>
<dbReference type="InterPro" id="IPR050219">
    <property type="entry name" value="DnaG_primase"/>
</dbReference>
<dbReference type="Gene3D" id="3.90.580.10">
    <property type="entry name" value="Zinc finger, CHC2-type domain"/>
    <property type="match status" value="1"/>
</dbReference>
<dbReference type="SUPFAM" id="SSF56731">
    <property type="entry name" value="DNA primase core"/>
    <property type="match status" value="1"/>
</dbReference>
<dbReference type="eggNOG" id="COG0358">
    <property type="taxonomic scope" value="Bacteria"/>
</dbReference>
<feature type="region of interest" description="Disordered" evidence="1">
    <location>
        <begin position="94"/>
        <end position="115"/>
    </location>
</feature>
<dbReference type="CDD" id="cd01029">
    <property type="entry name" value="TOPRIM_primases"/>
    <property type="match status" value="1"/>
</dbReference>